<accession>A0A8T3AAP8</accession>
<name>A0A8T3AAP8_DENNO</name>
<dbReference type="AlphaFoldDB" id="A0A8T3AAP8"/>
<keyword evidence="3" id="KW-1185">Reference proteome</keyword>
<feature type="region of interest" description="Disordered" evidence="1">
    <location>
        <begin position="1"/>
        <end position="28"/>
    </location>
</feature>
<dbReference type="Proteomes" id="UP000829196">
    <property type="component" value="Unassembled WGS sequence"/>
</dbReference>
<evidence type="ECO:0000313" key="2">
    <source>
        <dbReference type="EMBL" id="KAI0493218.1"/>
    </source>
</evidence>
<organism evidence="2 3">
    <name type="scientific">Dendrobium nobile</name>
    <name type="common">Orchid</name>
    <dbReference type="NCBI Taxonomy" id="94219"/>
    <lineage>
        <taxon>Eukaryota</taxon>
        <taxon>Viridiplantae</taxon>
        <taxon>Streptophyta</taxon>
        <taxon>Embryophyta</taxon>
        <taxon>Tracheophyta</taxon>
        <taxon>Spermatophyta</taxon>
        <taxon>Magnoliopsida</taxon>
        <taxon>Liliopsida</taxon>
        <taxon>Asparagales</taxon>
        <taxon>Orchidaceae</taxon>
        <taxon>Epidendroideae</taxon>
        <taxon>Malaxideae</taxon>
        <taxon>Dendrobiinae</taxon>
        <taxon>Dendrobium</taxon>
    </lineage>
</organism>
<comment type="caution">
    <text evidence="2">The sequence shown here is derived from an EMBL/GenBank/DDBJ whole genome shotgun (WGS) entry which is preliminary data.</text>
</comment>
<reference evidence="2" key="1">
    <citation type="journal article" date="2022" name="Front. Genet.">
        <title>Chromosome-Scale Assembly of the Dendrobium nobile Genome Provides Insights Into the Molecular Mechanism of the Biosynthesis of the Medicinal Active Ingredient of Dendrobium.</title>
        <authorList>
            <person name="Xu Q."/>
            <person name="Niu S.-C."/>
            <person name="Li K.-L."/>
            <person name="Zheng P.-J."/>
            <person name="Zhang X.-J."/>
            <person name="Jia Y."/>
            <person name="Liu Y."/>
            <person name="Niu Y.-X."/>
            <person name="Yu L.-H."/>
            <person name="Chen D.-F."/>
            <person name="Zhang G.-Q."/>
        </authorList>
    </citation>
    <scope>NUCLEOTIDE SEQUENCE</scope>
    <source>
        <tissue evidence="2">Leaf</tissue>
    </source>
</reference>
<proteinExistence type="predicted"/>
<gene>
    <name evidence="2" type="ORF">KFK09_027494</name>
</gene>
<protein>
    <submittedName>
        <fullName evidence="2">Uncharacterized protein</fullName>
    </submittedName>
</protein>
<dbReference type="EMBL" id="JAGYWB010000018">
    <property type="protein sequence ID" value="KAI0493218.1"/>
    <property type="molecule type" value="Genomic_DNA"/>
</dbReference>
<evidence type="ECO:0000313" key="3">
    <source>
        <dbReference type="Proteomes" id="UP000829196"/>
    </source>
</evidence>
<sequence length="86" mass="9456">MKRVGGIRNLPNAASKQSTAGAFCSRRPPAAAGCGVENAGDGLHHFGYFPPLNRKDKAEHEEKQYQHHSSFTQPHVIEAMLRPFLS</sequence>
<evidence type="ECO:0000256" key="1">
    <source>
        <dbReference type="SAM" id="MobiDB-lite"/>
    </source>
</evidence>